<keyword evidence="3" id="KW-1185">Reference proteome</keyword>
<evidence type="ECO:0000256" key="1">
    <source>
        <dbReference type="SAM" id="Phobius"/>
    </source>
</evidence>
<name>A0A087H6T7_ARAAL</name>
<proteinExistence type="predicted"/>
<reference evidence="3" key="1">
    <citation type="journal article" date="2015" name="Nat. Plants">
        <title>Genome expansion of Arabis alpina linked with retrotransposition and reduced symmetric DNA methylation.</title>
        <authorList>
            <person name="Willing E.M."/>
            <person name="Rawat V."/>
            <person name="Mandakova T."/>
            <person name="Maumus F."/>
            <person name="James G.V."/>
            <person name="Nordstroem K.J."/>
            <person name="Becker C."/>
            <person name="Warthmann N."/>
            <person name="Chica C."/>
            <person name="Szarzynska B."/>
            <person name="Zytnicki M."/>
            <person name="Albani M.C."/>
            <person name="Kiefer C."/>
            <person name="Bergonzi S."/>
            <person name="Castaings L."/>
            <person name="Mateos J.L."/>
            <person name="Berns M.C."/>
            <person name="Bujdoso N."/>
            <person name="Piofczyk T."/>
            <person name="de Lorenzo L."/>
            <person name="Barrero-Sicilia C."/>
            <person name="Mateos I."/>
            <person name="Piednoel M."/>
            <person name="Hagmann J."/>
            <person name="Chen-Min-Tao R."/>
            <person name="Iglesias-Fernandez R."/>
            <person name="Schuster S.C."/>
            <person name="Alonso-Blanco C."/>
            <person name="Roudier F."/>
            <person name="Carbonero P."/>
            <person name="Paz-Ares J."/>
            <person name="Davis S.J."/>
            <person name="Pecinka A."/>
            <person name="Quesneville H."/>
            <person name="Colot V."/>
            <person name="Lysak M.A."/>
            <person name="Weigel D."/>
            <person name="Coupland G."/>
            <person name="Schneeberger K."/>
        </authorList>
    </citation>
    <scope>NUCLEOTIDE SEQUENCE [LARGE SCALE GENOMIC DNA]</scope>
    <source>
        <strain evidence="3">cv. Pajares</strain>
    </source>
</reference>
<feature type="transmembrane region" description="Helical" evidence="1">
    <location>
        <begin position="12"/>
        <end position="29"/>
    </location>
</feature>
<dbReference type="Gramene" id="KFK37839">
    <property type="protein sequence ID" value="KFK37839"/>
    <property type="gene ID" value="AALP_AA3G035900"/>
</dbReference>
<evidence type="ECO:0000313" key="2">
    <source>
        <dbReference type="EMBL" id="KFK37839.1"/>
    </source>
</evidence>
<evidence type="ECO:0000313" key="3">
    <source>
        <dbReference type="Proteomes" id="UP000029120"/>
    </source>
</evidence>
<sequence length="83" mass="10210">MSRFTKRISRREISLVSPQFFFRALYYLWKEWNRRERKHTTCQAITQTALLASISAGGIFLYHRWDRRNLKKEIEMERNKTKN</sequence>
<dbReference type="AlphaFoldDB" id="A0A087H6T7"/>
<gene>
    <name evidence="2" type="ordered locus">AALP_Aa3g035900</name>
</gene>
<accession>A0A087H6T7</accession>
<organism evidence="2 3">
    <name type="scientific">Arabis alpina</name>
    <name type="common">Alpine rock-cress</name>
    <dbReference type="NCBI Taxonomy" id="50452"/>
    <lineage>
        <taxon>Eukaryota</taxon>
        <taxon>Viridiplantae</taxon>
        <taxon>Streptophyta</taxon>
        <taxon>Embryophyta</taxon>
        <taxon>Tracheophyta</taxon>
        <taxon>Spermatophyta</taxon>
        <taxon>Magnoliopsida</taxon>
        <taxon>eudicotyledons</taxon>
        <taxon>Gunneridae</taxon>
        <taxon>Pentapetalae</taxon>
        <taxon>rosids</taxon>
        <taxon>malvids</taxon>
        <taxon>Brassicales</taxon>
        <taxon>Brassicaceae</taxon>
        <taxon>Arabideae</taxon>
        <taxon>Arabis</taxon>
    </lineage>
</organism>
<protein>
    <submittedName>
        <fullName evidence="2">Uncharacterized protein</fullName>
    </submittedName>
</protein>
<keyword evidence="1" id="KW-0812">Transmembrane</keyword>
<keyword evidence="1" id="KW-1133">Transmembrane helix</keyword>
<dbReference type="EMBL" id="CM002871">
    <property type="protein sequence ID" value="KFK37839.1"/>
    <property type="molecule type" value="Genomic_DNA"/>
</dbReference>
<keyword evidence="1" id="KW-0472">Membrane</keyword>
<dbReference type="Proteomes" id="UP000029120">
    <property type="component" value="Chromosome 3"/>
</dbReference>
<feature type="transmembrane region" description="Helical" evidence="1">
    <location>
        <begin position="44"/>
        <end position="62"/>
    </location>
</feature>